<accession>A0A060T4V1</accession>
<organism evidence="4">
    <name type="scientific">Blastobotrys adeninivorans</name>
    <name type="common">Yeast</name>
    <name type="synonym">Arxula adeninivorans</name>
    <dbReference type="NCBI Taxonomy" id="409370"/>
    <lineage>
        <taxon>Eukaryota</taxon>
        <taxon>Fungi</taxon>
        <taxon>Dikarya</taxon>
        <taxon>Ascomycota</taxon>
        <taxon>Saccharomycotina</taxon>
        <taxon>Dipodascomycetes</taxon>
        <taxon>Dipodascales</taxon>
        <taxon>Trichomonascaceae</taxon>
        <taxon>Blastobotrys</taxon>
    </lineage>
</organism>
<evidence type="ECO:0000313" key="4">
    <source>
        <dbReference type="EMBL" id="CDP33932.1"/>
    </source>
</evidence>
<keyword evidence="1" id="KW-0560">Oxidoreductase</keyword>
<dbReference type="Gene3D" id="3.40.50.1970">
    <property type="match status" value="1"/>
</dbReference>
<dbReference type="Pfam" id="PF25137">
    <property type="entry name" value="ADH_Fe_C"/>
    <property type="match status" value="1"/>
</dbReference>
<evidence type="ECO:0000259" key="3">
    <source>
        <dbReference type="Pfam" id="PF25137"/>
    </source>
</evidence>
<dbReference type="CDD" id="cd08192">
    <property type="entry name" value="MAR-like"/>
    <property type="match status" value="1"/>
</dbReference>
<reference evidence="4" key="1">
    <citation type="submission" date="2014-02" db="EMBL/GenBank/DDBJ databases">
        <authorList>
            <person name="Genoscope - CEA"/>
        </authorList>
    </citation>
    <scope>NUCLEOTIDE SEQUENCE</scope>
    <source>
        <strain evidence="4">LS3</strain>
    </source>
</reference>
<dbReference type="SUPFAM" id="SSF56796">
    <property type="entry name" value="Dehydroquinate synthase-like"/>
    <property type="match status" value="1"/>
</dbReference>
<evidence type="ECO:0000256" key="1">
    <source>
        <dbReference type="ARBA" id="ARBA00023002"/>
    </source>
</evidence>
<dbReference type="GO" id="GO:0046872">
    <property type="term" value="F:metal ion binding"/>
    <property type="evidence" value="ECO:0007669"/>
    <property type="project" value="InterPro"/>
</dbReference>
<dbReference type="PhylomeDB" id="A0A060T4V1"/>
<dbReference type="InterPro" id="IPR039697">
    <property type="entry name" value="Alcohol_dehydrogenase_Fe"/>
</dbReference>
<feature type="domain" description="Fe-containing alcohol dehydrogenase-like C-terminal" evidence="3">
    <location>
        <begin position="216"/>
        <end position="414"/>
    </location>
</feature>
<sequence length="417" mass="45851">MMETYTRLWEDKFPAYTYGLPFQQAAAKHVAETLSRKKALIIVSKTLSKTTNLTEILQGALKEHGVETVGIRRGISPHTPYSEVLETVTQVKEVQADVIVTLGGGSIIDGAKAISFLEANPEATKSFDSVTKLFNKAMDRFKHLKSHEPDDTYNGSTIPIVSITTTLSGGEYNEGGGCTDDRTLVKHLFYPGLKAGPLVIVFDPMLALTTPLRFWVGTGVRAIDHCVETLLSITEAPEKDQYASRALPLMIKGLVGSVREPHNPQHRLQCQLAGVDSMRMFKFEVRLGASHGIGHQLGPYGVPHGETSCIMLPSVCKYNASVNGDKQKEICEMLWKDDEIASLLTELGMQKSTNDLGDILKAIFKHLGMPTTLTEAGIDKSKFEDIARNSMVDICTQNNPVKLTDHKQVLEILQLAQ</sequence>
<dbReference type="PANTHER" id="PTHR11496:SF107">
    <property type="entry name" value="ALCOHOL DEHYDROGENASE, PUTATIVE (AFU_ORTHOLOGUE AFUA_1G06800)-RELATED"/>
    <property type="match status" value="1"/>
</dbReference>
<protein>
    <submittedName>
        <fullName evidence="4">ARAD1C00902p</fullName>
    </submittedName>
</protein>
<name>A0A060T4V1_BLAAD</name>
<dbReference type="AlphaFoldDB" id="A0A060T4V1"/>
<dbReference type="EMBL" id="HG937693">
    <property type="protein sequence ID" value="CDP33932.1"/>
    <property type="molecule type" value="Genomic_DNA"/>
</dbReference>
<dbReference type="InterPro" id="IPR001670">
    <property type="entry name" value="ADH_Fe/GldA"/>
</dbReference>
<gene>
    <name evidence="4" type="ORF">GNLVRS02_ARAD1C00902g</name>
</gene>
<evidence type="ECO:0000259" key="2">
    <source>
        <dbReference type="Pfam" id="PF00465"/>
    </source>
</evidence>
<dbReference type="PANTHER" id="PTHR11496">
    <property type="entry name" value="ALCOHOL DEHYDROGENASE"/>
    <property type="match status" value="1"/>
</dbReference>
<feature type="domain" description="Alcohol dehydrogenase iron-type/glycerol dehydrogenase GldA" evidence="2">
    <location>
        <begin position="23"/>
        <end position="204"/>
    </location>
</feature>
<dbReference type="InterPro" id="IPR056798">
    <property type="entry name" value="ADH_Fe_C"/>
</dbReference>
<reference evidence="4" key="2">
    <citation type="submission" date="2014-06" db="EMBL/GenBank/DDBJ databases">
        <title>The complete genome of Blastobotrys (Arxula) adeninivorans LS3 - a yeast of biotechnological interest.</title>
        <authorList>
            <person name="Kunze G."/>
            <person name="Gaillardin C."/>
            <person name="Czernicka M."/>
            <person name="Durrens P."/>
            <person name="Martin T."/>
            <person name="Boer E."/>
            <person name="Gabaldon T."/>
            <person name="Cruz J."/>
            <person name="Talla E."/>
            <person name="Marck C."/>
            <person name="Goffeau A."/>
            <person name="Barbe V."/>
            <person name="Baret P."/>
            <person name="Baronian K."/>
            <person name="Beier S."/>
            <person name="Bleykasten C."/>
            <person name="Bode R."/>
            <person name="Casaregola S."/>
            <person name="Despons L."/>
            <person name="Fairhead C."/>
            <person name="Giersberg M."/>
            <person name="Gierski P."/>
            <person name="Hahnel U."/>
            <person name="Hartmann A."/>
            <person name="Jankowska D."/>
            <person name="Jubin C."/>
            <person name="Jung P."/>
            <person name="Lafontaine I."/>
            <person name="Leh-Louis V."/>
            <person name="Lemaire M."/>
            <person name="Marcet-Houben M."/>
            <person name="Mascher M."/>
            <person name="Morel G."/>
            <person name="Richard G.-F."/>
            <person name="Riechen J."/>
            <person name="Sacerdot C."/>
            <person name="Sarkar A."/>
            <person name="Savel G."/>
            <person name="Schacherer J."/>
            <person name="Sherman D."/>
            <person name="Straub M.-L."/>
            <person name="Stein N."/>
            <person name="Thierry A."/>
            <person name="Trautwein-Schult A."/>
            <person name="Westhof E."/>
            <person name="Worch S."/>
            <person name="Dujon B."/>
            <person name="Souciet J.-L."/>
            <person name="Wincker P."/>
            <person name="Scholz U."/>
            <person name="Neuveglise N."/>
        </authorList>
    </citation>
    <scope>NUCLEOTIDE SEQUENCE</scope>
    <source>
        <strain evidence="4">LS3</strain>
    </source>
</reference>
<dbReference type="Gene3D" id="1.20.1090.10">
    <property type="entry name" value="Dehydroquinate synthase-like - alpha domain"/>
    <property type="match status" value="1"/>
</dbReference>
<proteinExistence type="predicted"/>
<dbReference type="Pfam" id="PF00465">
    <property type="entry name" value="Fe-ADH"/>
    <property type="match status" value="1"/>
</dbReference>
<dbReference type="GO" id="GO:0004022">
    <property type="term" value="F:alcohol dehydrogenase (NAD+) activity"/>
    <property type="evidence" value="ECO:0007669"/>
    <property type="project" value="TreeGrafter"/>
</dbReference>
<dbReference type="GO" id="GO:0005739">
    <property type="term" value="C:mitochondrion"/>
    <property type="evidence" value="ECO:0007669"/>
    <property type="project" value="TreeGrafter"/>
</dbReference>